<comment type="subunit">
    <text evidence="5">Binds ribosomal protein uS19.</text>
</comment>
<accession>A0A0N8GNF0</accession>
<dbReference type="InterPro" id="IPR009000">
    <property type="entry name" value="Transl_B-barrel_sf"/>
</dbReference>
<dbReference type="SUPFAM" id="SSF50346">
    <property type="entry name" value="PRC-barrel domain"/>
    <property type="match status" value="1"/>
</dbReference>
<keyword evidence="9" id="KW-1185">Reference proteome</keyword>
<dbReference type="HAMAP" id="MF_00014">
    <property type="entry name" value="Ribosome_mat_RimM"/>
    <property type="match status" value="1"/>
</dbReference>
<dbReference type="NCBIfam" id="TIGR02273">
    <property type="entry name" value="16S_RimM"/>
    <property type="match status" value="1"/>
</dbReference>
<dbReference type="Pfam" id="PF01782">
    <property type="entry name" value="RimM"/>
    <property type="match status" value="1"/>
</dbReference>
<dbReference type="InterPro" id="IPR036976">
    <property type="entry name" value="RimM_N_sf"/>
</dbReference>
<dbReference type="AlphaFoldDB" id="A0A0N8GNF0"/>
<keyword evidence="3 5" id="KW-0698">rRNA processing</keyword>
<dbReference type="InterPro" id="IPR002676">
    <property type="entry name" value="RimM_N"/>
</dbReference>
<proteinExistence type="inferred from homology"/>
<evidence type="ECO:0000256" key="3">
    <source>
        <dbReference type="ARBA" id="ARBA00022552"/>
    </source>
</evidence>
<dbReference type="Proteomes" id="UP000050417">
    <property type="component" value="Unassembled WGS sequence"/>
</dbReference>
<comment type="caution">
    <text evidence="8">The sequence shown here is derived from an EMBL/GenBank/DDBJ whole genome shotgun (WGS) entry which is preliminary data.</text>
</comment>
<dbReference type="PATRIC" id="fig|1134406.4.peg.654"/>
<dbReference type="GO" id="GO:0005840">
    <property type="term" value="C:ribosome"/>
    <property type="evidence" value="ECO:0007669"/>
    <property type="project" value="InterPro"/>
</dbReference>
<evidence type="ECO:0000256" key="2">
    <source>
        <dbReference type="ARBA" id="ARBA00022517"/>
    </source>
</evidence>
<gene>
    <name evidence="5" type="primary">rimM</name>
    <name evidence="8" type="ORF">ADN00_08260</name>
</gene>
<dbReference type="Gene3D" id="2.40.30.60">
    <property type="entry name" value="RimM"/>
    <property type="match status" value="1"/>
</dbReference>
<dbReference type="GO" id="GO:0005737">
    <property type="term" value="C:cytoplasm"/>
    <property type="evidence" value="ECO:0007669"/>
    <property type="project" value="UniProtKB-SubCell"/>
</dbReference>
<keyword evidence="1 5" id="KW-0963">Cytoplasm</keyword>
<reference evidence="8 9" key="1">
    <citation type="submission" date="2015-07" db="EMBL/GenBank/DDBJ databases">
        <title>Genome sequence of Ornatilinea apprima DSM 23815.</title>
        <authorList>
            <person name="Hemp J."/>
            <person name="Ward L.M."/>
            <person name="Pace L.A."/>
            <person name="Fischer W.W."/>
        </authorList>
    </citation>
    <scope>NUCLEOTIDE SEQUENCE [LARGE SCALE GENOMIC DNA]</scope>
    <source>
        <strain evidence="8 9">P3M-1</strain>
    </source>
</reference>
<evidence type="ECO:0000256" key="1">
    <source>
        <dbReference type="ARBA" id="ARBA00022490"/>
    </source>
</evidence>
<dbReference type="SUPFAM" id="SSF50447">
    <property type="entry name" value="Translation proteins"/>
    <property type="match status" value="1"/>
</dbReference>
<evidence type="ECO:0000256" key="5">
    <source>
        <dbReference type="HAMAP-Rule" id="MF_00014"/>
    </source>
</evidence>
<keyword evidence="4 5" id="KW-0143">Chaperone</keyword>
<name>A0A0N8GNF0_9CHLR</name>
<dbReference type="Pfam" id="PF24986">
    <property type="entry name" value="PRC_RimM"/>
    <property type="match status" value="1"/>
</dbReference>
<keyword evidence="2 5" id="KW-0690">Ribosome biogenesis</keyword>
<sequence length="176" mass="19519">MDGSSGSPNSGEPVFLVIGRLRRPHGVAGEINMEVLTDFPERIRKGAVLLVGESHRELVLESARPHGKGILIRFAGINDPETVGLLRNELVYKAAANLPKLPADEYYHHDLLGMQVFLENGQKLGVLREIIETGANDVYQVETEDGKEVLLPAIESVIMEINTDEGRMIVRLQEWL</sequence>
<dbReference type="InterPro" id="IPR011961">
    <property type="entry name" value="RimM"/>
</dbReference>
<dbReference type="GO" id="GO:0006364">
    <property type="term" value="P:rRNA processing"/>
    <property type="evidence" value="ECO:0007669"/>
    <property type="project" value="UniProtKB-UniRule"/>
</dbReference>
<comment type="function">
    <text evidence="5">An accessory protein needed during the final step in the assembly of 30S ribosomal subunit, possibly for assembly of the head region. Essential for efficient processing of 16S rRNA. May be needed both before and after RbfA during the maturation of 16S rRNA. It has affinity for free ribosomal 30S subunits but not for 70S ribosomes.</text>
</comment>
<dbReference type="GO" id="GO:0042274">
    <property type="term" value="P:ribosomal small subunit biogenesis"/>
    <property type="evidence" value="ECO:0007669"/>
    <property type="project" value="UniProtKB-UniRule"/>
</dbReference>
<dbReference type="PANTHER" id="PTHR33692">
    <property type="entry name" value="RIBOSOME MATURATION FACTOR RIMM"/>
    <property type="match status" value="1"/>
</dbReference>
<dbReference type="InterPro" id="IPR056792">
    <property type="entry name" value="PRC_RimM"/>
</dbReference>
<dbReference type="PANTHER" id="PTHR33692:SF1">
    <property type="entry name" value="RIBOSOME MATURATION FACTOR RIMM"/>
    <property type="match status" value="1"/>
</dbReference>
<comment type="domain">
    <text evidence="5">The PRC barrel domain binds ribosomal protein uS19.</text>
</comment>
<evidence type="ECO:0000256" key="4">
    <source>
        <dbReference type="ARBA" id="ARBA00023186"/>
    </source>
</evidence>
<dbReference type="Gene3D" id="2.30.30.240">
    <property type="entry name" value="PRC-barrel domain"/>
    <property type="match status" value="1"/>
</dbReference>
<protein>
    <recommendedName>
        <fullName evidence="5">Ribosome maturation factor RimM</fullName>
    </recommendedName>
</protein>
<organism evidence="8 9">
    <name type="scientific">Ornatilinea apprima</name>
    <dbReference type="NCBI Taxonomy" id="1134406"/>
    <lineage>
        <taxon>Bacteria</taxon>
        <taxon>Bacillati</taxon>
        <taxon>Chloroflexota</taxon>
        <taxon>Anaerolineae</taxon>
        <taxon>Anaerolineales</taxon>
        <taxon>Anaerolineaceae</taxon>
        <taxon>Ornatilinea</taxon>
    </lineage>
</organism>
<evidence type="ECO:0000259" key="6">
    <source>
        <dbReference type="Pfam" id="PF01782"/>
    </source>
</evidence>
<feature type="domain" description="RimM N-terminal" evidence="6">
    <location>
        <begin position="17"/>
        <end position="92"/>
    </location>
</feature>
<dbReference type="STRING" id="1134406.ADN00_08260"/>
<evidence type="ECO:0000313" key="9">
    <source>
        <dbReference type="Proteomes" id="UP000050417"/>
    </source>
</evidence>
<dbReference type="GO" id="GO:0043022">
    <property type="term" value="F:ribosome binding"/>
    <property type="evidence" value="ECO:0007669"/>
    <property type="project" value="InterPro"/>
</dbReference>
<comment type="subcellular location">
    <subcellularLocation>
        <location evidence="5">Cytoplasm</location>
    </subcellularLocation>
</comment>
<evidence type="ECO:0000313" key="8">
    <source>
        <dbReference type="EMBL" id="KPL77914.1"/>
    </source>
</evidence>
<dbReference type="EMBL" id="LGCL01000021">
    <property type="protein sequence ID" value="KPL77914.1"/>
    <property type="molecule type" value="Genomic_DNA"/>
</dbReference>
<dbReference type="InterPro" id="IPR011033">
    <property type="entry name" value="PRC_barrel-like_sf"/>
</dbReference>
<comment type="similarity">
    <text evidence="5">Belongs to the RimM family.</text>
</comment>
<feature type="domain" description="Ribosome maturation factor RimM PRC barrel" evidence="7">
    <location>
        <begin position="108"/>
        <end position="174"/>
    </location>
</feature>
<evidence type="ECO:0000259" key="7">
    <source>
        <dbReference type="Pfam" id="PF24986"/>
    </source>
</evidence>